<keyword evidence="3" id="KW-0804">Transcription</keyword>
<dbReference type="Gene3D" id="1.10.10.10">
    <property type="entry name" value="Winged helix-like DNA-binding domain superfamily/Winged helix DNA-binding domain"/>
    <property type="match status" value="1"/>
</dbReference>
<dbReference type="PROSITE" id="PS51078">
    <property type="entry name" value="ICLR_ED"/>
    <property type="match status" value="1"/>
</dbReference>
<keyword evidence="1" id="KW-0805">Transcription regulation</keyword>
<name>A0A212K126_9DELT</name>
<dbReference type="SUPFAM" id="SSF46785">
    <property type="entry name" value="Winged helix' DNA-binding domain"/>
    <property type="match status" value="1"/>
</dbReference>
<protein>
    <recommendedName>
        <fullName evidence="7">IclR family transcriptional regulator</fullName>
    </recommendedName>
</protein>
<dbReference type="InterPro" id="IPR029016">
    <property type="entry name" value="GAF-like_dom_sf"/>
</dbReference>
<dbReference type="Pfam" id="PF09339">
    <property type="entry name" value="HTH_IclR"/>
    <property type="match status" value="1"/>
</dbReference>
<dbReference type="PANTHER" id="PTHR30136:SF24">
    <property type="entry name" value="HTH-TYPE TRANSCRIPTIONAL REPRESSOR ALLR"/>
    <property type="match status" value="1"/>
</dbReference>
<dbReference type="Pfam" id="PF01614">
    <property type="entry name" value="IclR_C"/>
    <property type="match status" value="1"/>
</dbReference>
<dbReference type="InterPro" id="IPR014757">
    <property type="entry name" value="Tscrpt_reg_IclR_C"/>
</dbReference>
<dbReference type="AlphaFoldDB" id="A0A212K126"/>
<gene>
    <name evidence="6" type="ORF">KL86DPRO_20477</name>
</gene>
<dbReference type="GO" id="GO:0003700">
    <property type="term" value="F:DNA-binding transcription factor activity"/>
    <property type="evidence" value="ECO:0007669"/>
    <property type="project" value="TreeGrafter"/>
</dbReference>
<evidence type="ECO:0008006" key="7">
    <source>
        <dbReference type="Google" id="ProtNLM"/>
    </source>
</evidence>
<keyword evidence="2" id="KW-0238">DNA-binding</keyword>
<dbReference type="EMBL" id="FLUQ01000002">
    <property type="protein sequence ID" value="SBW05377.1"/>
    <property type="molecule type" value="Genomic_DNA"/>
</dbReference>
<dbReference type="InterPro" id="IPR036388">
    <property type="entry name" value="WH-like_DNA-bd_sf"/>
</dbReference>
<evidence type="ECO:0000256" key="1">
    <source>
        <dbReference type="ARBA" id="ARBA00023015"/>
    </source>
</evidence>
<dbReference type="SUPFAM" id="SSF55781">
    <property type="entry name" value="GAF domain-like"/>
    <property type="match status" value="1"/>
</dbReference>
<dbReference type="SMART" id="SM00346">
    <property type="entry name" value="HTH_ICLR"/>
    <property type="match status" value="1"/>
</dbReference>
<dbReference type="GO" id="GO:0003677">
    <property type="term" value="F:DNA binding"/>
    <property type="evidence" value="ECO:0007669"/>
    <property type="project" value="UniProtKB-KW"/>
</dbReference>
<evidence type="ECO:0000256" key="2">
    <source>
        <dbReference type="ARBA" id="ARBA00023125"/>
    </source>
</evidence>
<evidence type="ECO:0000256" key="3">
    <source>
        <dbReference type="ARBA" id="ARBA00023163"/>
    </source>
</evidence>
<feature type="domain" description="HTH iclR-type" evidence="4">
    <location>
        <begin position="6"/>
        <end position="67"/>
    </location>
</feature>
<evidence type="ECO:0000313" key="6">
    <source>
        <dbReference type="EMBL" id="SBW05377.1"/>
    </source>
</evidence>
<proteinExistence type="predicted"/>
<accession>A0A212K126</accession>
<dbReference type="PANTHER" id="PTHR30136">
    <property type="entry name" value="HELIX-TURN-HELIX TRANSCRIPTIONAL REGULATOR, ICLR FAMILY"/>
    <property type="match status" value="1"/>
</dbReference>
<dbReference type="InterPro" id="IPR036390">
    <property type="entry name" value="WH_DNA-bd_sf"/>
</dbReference>
<reference evidence="6" key="1">
    <citation type="submission" date="2016-04" db="EMBL/GenBank/DDBJ databases">
        <authorList>
            <person name="Evans L.H."/>
            <person name="Alamgir A."/>
            <person name="Owens N."/>
            <person name="Weber N.D."/>
            <person name="Virtaneva K."/>
            <person name="Barbian K."/>
            <person name="Babar A."/>
            <person name="Rosenke K."/>
        </authorList>
    </citation>
    <scope>NUCLEOTIDE SEQUENCE</scope>
    <source>
        <strain evidence="6">86</strain>
    </source>
</reference>
<dbReference type="InterPro" id="IPR005471">
    <property type="entry name" value="Tscrpt_reg_IclR_N"/>
</dbReference>
<organism evidence="6">
    <name type="scientific">uncultured delta proteobacterium</name>
    <dbReference type="NCBI Taxonomy" id="34034"/>
    <lineage>
        <taxon>Bacteria</taxon>
        <taxon>Deltaproteobacteria</taxon>
        <taxon>environmental samples</taxon>
    </lineage>
</organism>
<dbReference type="InterPro" id="IPR050707">
    <property type="entry name" value="HTH_MetabolicPath_Reg"/>
</dbReference>
<dbReference type="PROSITE" id="PS51077">
    <property type="entry name" value="HTH_ICLR"/>
    <property type="match status" value="1"/>
</dbReference>
<feature type="domain" description="IclR-ED" evidence="5">
    <location>
        <begin position="68"/>
        <end position="249"/>
    </location>
</feature>
<dbReference type="Gene3D" id="3.30.450.40">
    <property type="match status" value="1"/>
</dbReference>
<evidence type="ECO:0000259" key="5">
    <source>
        <dbReference type="PROSITE" id="PS51078"/>
    </source>
</evidence>
<dbReference type="GO" id="GO:0045892">
    <property type="term" value="P:negative regulation of DNA-templated transcription"/>
    <property type="evidence" value="ECO:0007669"/>
    <property type="project" value="TreeGrafter"/>
</dbReference>
<evidence type="ECO:0000259" key="4">
    <source>
        <dbReference type="PROSITE" id="PS51077"/>
    </source>
</evidence>
<sequence>MKDNTVRSLERGLAVLQCFDLDTEELSLSQIAEHLSLAPSTALRLASALTALGFLEKSRAKTYSLGNKVYLLGAVAQKHFKLRRIILPVMESLRNATHEAVSLYALVDGYRVCYEHVESLLSMRCVVRVGDRFPLWAGAAGKCLLAFADKQLVEEQIAKARPITATTILDREKFLAELMQIRDSEEAISHGEREEGVISVAIPIFSARNQVDYALSLAAPASRLGEETLREVLLRTKEAARAISRQLYT</sequence>